<reference evidence="2" key="2">
    <citation type="submission" date="2025-09" db="UniProtKB">
        <authorList>
            <consortium name="Ensembl"/>
        </authorList>
    </citation>
    <scope>IDENTIFICATION</scope>
</reference>
<protein>
    <recommendedName>
        <fullName evidence="1">KRAB domain-containing protein</fullName>
    </recommendedName>
</protein>
<dbReference type="Gene3D" id="6.10.140.140">
    <property type="match status" value="1"/>
</dbReference>
<dbReference type="CDD" id="cd07765">
    <property type="entry name" value="KRAB_A-box"/>
    <property type="match status" value="1"/>
</dbReference>
<evidence type="ECO:0000313" key="2">
    <source>
        <dbReference type="Ensembl" id="ENSMMSP00000026503.1"/>
    </source>
</evidence>
<dbReference type="AlphaFoldDB" id="A0A8C6E6M4"/>
<reference evidence="2" key="1">
    <citation type="submission" date="2025-08" db="UniProtKB">
        <authorList>
            <consortium name="Ensembl"/>
        </authorList>
    </citation>
    <scope>IDENTIFICATION</scope>
</reference>
<dbReference type="Ensembl" id="ENSMMST00000029236.1">
    <property type="protein sequence ID" value="ENSMMSP00000026503.1"/>
    <property type="gene ID" value="ENSMMSG00000019932.1"/>
</dbReference>
<accession>A0A8C6E6M4</accession>
<dbReference type="Proteomes" id="UP000694544">
    <property type="component" value="Unplaced"/>
</dbReference>
<feature type="domain" description="KRAB" evidence="1">
    <location>
        <begin position="7"/>
        <end position="78"/>
    </location>
</feature>
<dbReference type="GeneTree" id="ENSGT00940000163552"/>
<proteinExistence type="predicted"/>
<name>A0A8C6E6M4_MOSMO</name>
<sequence>MGLRRSVTFEDVAVDFTQEEWSLLDKSQKNLFRNVMLETVTHLVSVGYQISKSDVIFQLEQGKELWTEAAGDLQGQSPGSESLFR</sequence>
<dbReference type="InterPro" id="IPR050169">
    <property type="entry name" value="Krueppel_C2H2_ZnF"/>
</dbReference>
<organism evidence="2 3">
    <name type="scientific">Moschus moschiferus</name>
    <name type="common">Siberian musk deer</name>
    <name type="synonym">Moschus sibiricus</name>
    <dbReference type="NCBI Taxonomy" id="68415"/>
    <lineage>
        <taxon>Eukaryota</taxon>
        <taxon>Metazoa</taxon>
        <taxon>Chordata</taxon>
        <taxon>Craniata</taxon>
        <taxon>Vertebrata</taxon>
        <taxon>Euteleostomi</taxon>
        <taxon>Mammalia</taxon>
        <taxon>Eutheria</taxon>
        <taxon>Laurasiatheria</taxon>
        <taxon>Artiodactyla</taxon>
        <taxon>Ruminantia</taxon>
        <taxon>Pecora</taxon>
        <taxon>Moschidae</taxon>
        <taxon>Moschus</taxon>
    </lineage>
</organism>
<keyword evidence="3" id="KW-1185">Reference proteome</keyword>
<dbReference type="PANTHER" id="PTHR23232">
    <property type="entry name" value="KRAB DOMAIN C2H2 ZINC FINGER"/>
    <property type="match status" value="1"/>
</dbReference>
<dbReference type="GO" id="GO:0006355">
    <property type="term" value="P:regulation of DNA-templated transcription"/>
    <property type="evidence" value="ECO:0007669"/>
    <property type="project" value="InterPro"/>
</dbReference>
<dbReference type="SUPFAM" id="SSF109640">
    <property type="entry name" value="KRAB domain (Kruppel-associated box)"/>
    <property type="match status" value="1"/>
</dbReference>
<evidence type="ECO:0000259" key="1">
    <source>
        <dbReference type="PROSITE" id="PS50805"/>
    </source>
</evidence>
<dbReference type="PROSITE" id="PS50805">
    <property type="entry name" value="KRAB"/>
    <property type="match status" value="1"/>
</dbReference>
<dbReference type="Pfam" id="PF01352">
    <property type="entry name" value="KRAB"/>
    <property type="match status" value="1"/>
</dbReference>
<dbReference type="PANTHER" id="PTHR23232:SF157">
    <property type="entry name" value="ZINC FINGER PROTEIN 525"/>
    <property type="match status" value="1"/>
</dbReference>
<dbReference type="InterPro" id="IPR036051">
    <property type="entry name" value="KRAB_dom_sf"/>
</dbReference>
<dbReference type="SMART" id="SM00349">
    <property type="entry name" value="KRAB"/>
    <property type="match status" value="1"/>
</dbReference>
<evidence type="ECO:0000313" key="3">
    <source>
        <dbReference type="Proteomes" id="UP000694544"/>
    </source>
</evidence>
<dbReference type="InterPro" id="IPR001909">
    <property type="entry name" value="KRAB"/>
</dbReference>